<gene>
    <name evidence="2" type="ORF">XPG1_3369</name>
</gene>
<dbReference type="HOGENOM" id="CLU_2903364_0_0_6"/>
<keyword evidence="1" id="KW-1133">Transmembrane helix</keyword>
<reference evidence="2 3" key="1">
    <citation type="submission" date="2013-07" db="EMBL/GenBank/DDBJ databases">
        <authorList>
            <person name="Genoscope - CEA"/>
        </authorList>
    </citation>
    <scope>NUCLEOTIDE SEQUENCE [LARGE SCALE GENOMIC DNA]</scope>
    <source>
        <strain evidence="2 3">G6</strain>
    </source>
</reference>
<keyword evidence="1" id="KW-0472">Membrane</keyword>
<feature type="transmembrane region" description="Helical" evidence="1">
    <location>
        <begin position="32"/>
        <end position="56"/>
    </location>
</feature>
<keyword evidence="1" id="KW-0812">Transmembrane</keyword>
<name>A0A068R9W9_9GAMM</name>
<dbReference type="Proteomes" id="UP000032735">
    <property type="component" value="Chromosome"/>
</dbReference>
<dbReference type="EMBL" id="FO704551">
    <property type="protein sequence ID" value="CDG23005.1"/>
    <property type="molecule type" value="Genomic_DNA"/>
</dbReference>
<dbReference type="AlphaFoldDB" id="A0A068R9W9"/>
<dbReference type="KEGG" id="xpo:XPG1_3369"/>
<evidence type="ECO:0000313" key="2">
    <source>
        <dbReference type="EMBL" id="CDG23005.1"/>
    </source>
</evidence>
<accession>A0A068R9W9</accession>
<keyword evidence="3" id="KW-1185">Reference proteome</keyword>
<proteinExistence type="predicted"/>
<sequence>MLRLIGWQFSLFIVFFDFYELDDGAICKAHAAYSYVGISHFSLILILSIFVASILISQISLV</sequence>
<evidence type="ECO:0000256" key="1">
    <source>
        <dbReference type="SAM" id="Phobius"/>
    </source>
</evidence>
<evidence type="ECO:0000313" key="3">
    <source>
        <dbReference type="Proteomes" id="UP000032735"/>
    </source>
</evidence>
<protein>
    <submittedName>
        <fullName evidence="2">Uncharacterized protein</fullName>
    </submittedName>
</protein>
<organism evidence="2 3">
    <name type="scientific">Xenorhabdus poinarii G6</name>
    <dbReference type="NCBI Taxonomy" id="1354304"/>
    <lineage>
        <taxon>Bacteria</taxon>
        <taxon>Pseudomonadati</taxon>
        <taxon>Pseudomonadota</taxon>
        <taxon>Gammaproteobacteria</taxon>
        <taxon>Enterobacterales</taxon>
        <taxon>Morganellaceae</taxon>
        <taxon>Xenorhabdus</taxon>
    </lineage>
</organism>